<dbReference type="SMART" id="SM00938">
    <property type="entry name" value="P-II"/>
    <property type="match status" value="1"/>
</dbReference>
<dbReference type="Pfam" id="PF00543">
    <property type="entry name" value="P-II"/>
    <property type="match status" value="1"/>
</dbReference>
<dbReference type="PROSITE" id="PS00638">
    <property type="entry name" value="PII_GLNB_CTER"/>
    <property type="match status" value="1"/>
</dbReference>
<dbReference type="InterPro" id="IPR011322">
    <property type="entry name" value="N-reg_PII-like_a/b"/>
</dbReference>
<dbReference type="InterPro" id="IPR002187">
    <property type="entry name" value="N-reg_PII"/>
</dbReference>
<dbReference type="PANTHER" id="PTHR30115">
    <property type="entry name" value="NITROGEN REGULATORY PROTEIN P-II"/>
    <property type="match status" value="1"/>
</dbReference>
<dbReference type="SUPFAM" id="SSF54913">
    <property type="entry name" value="GlnB-like"/>
    <property type="match status" value="1"/>
</dbReference>
<dbReference type="GO" id="GO:0030234">
    <property type="term" value="F:enzyme regulator activity"/>
    <property type="evidence" value="ECO:0007669"/>
    <property type="project" value="InterPro"/>
</dbReference>
<proteinExistence type="inferred from homology"/>
<protein>
    <submittedName>
        <fullName evidence="3">Nitrogen regulatory protein PII</fullName>
    </submittedName>
</protein>
<dbReference type="PATRIC" id="fig|1195236.3.peg.3166"/>
<dbReference type="AlphaFoldDB" id="S0FRZ6"/>
<dbReference type="STRING" id="1195236.CTER_2846"/>
<dbReference type="GO" id="GO:0005829">
    <property type="term" value="C:cytosol"/>
    <property type="evidence" value="ECO:0007669"/>
    <property type="project" value="TreeGrafter"/>
</dbReference>
<evidence type="ECO:0000256" key="2">
    <source>
        <dbReference type="RuleBase" id="RU003936"/>
    </source>
</evidence>
<comment type="similarity">
    <text evidence="2">Belongs to the P(II) protein family.</text>
</comment>
<dbReference type="PROSITE" id="PS51343">
    <property type="entry name" value="PII_GLNB_DOM"/>
    <property type="match status" value="1"/>
</dbReference>
<gene>
    <name evidence="3" type="ORF">CTER_2846</name>
</gene>
<dbReference type="PRINTS" id="PR00340">
    <property type="entry name" value="PIIGLNB"/>
</dbReference>
<dbReference type="eggNOG" id="COG0347">
    <property type="taxonomic scope" value="Bacteria"/>
</dbReference>
<comment type="caution">
    <text evidence="3">The sequence shown here is derived from an EMBL/GenBank/DDBJ whole genome shotgun (WGS) entry which is preliminary data.</text>
</comment>
<dbReference type="GO" id="GO:0006808">
    <property type="term" value="P:regulation of nitrogen utilization"/>
    <property type="evidence" value="ECO:0007669"/>
    <property type="project" value="InterPro"/>
</dbReference>
<feature type="modified residue" description="O-UMP-tyrosine" evidence="1">
    <location>
        <position position="54"/>
    </location>
</feature>
<dbReference type="EMBL" id="AORV01000040">
    <property type="protein sequence ID" value="EMS71258.1"/>
    <property type="molecule type" value="Genomic_DNA"/>
</dbReference>
<dbReference type="PANTHER" id="PTHR30115:SF11">
    <property type="entry name" value="NITROGEN REGULATORY PROTEIN P-II HOMOLOG"/>
    <property type="match status" value="1"/>
</dbReference>
<dbReference type="Gene3D" id="3.30.70.120">
    <property type="match status" value="1"/>
</dbReference>
<dbReference type="GO" id="GO:0005524">
    <property type="term" value="F:ATP binding"/>
    <property type="evidence" value="ECO:0007669"/>
    <property type="project" value="TreeGrafter"/>
</dbReference>
<keyword evidence="4" id="KW-1185">Reference proteome</keyword>
<evidence type="ECO:0000313" key="3">
    <source>
        <dbReference type="EMBL" id="EMS71258.1"/>
    </source>
</evidence>
<name>S0FRZ6_RUMCE</name>
<evidence type="ECO:0000256" key="1">
    <source>
        <dbReference type="PIRSR" id="PIRSR602187-50"/>
    </source>
</evidence>
<organism evidence="3 4">
    <name type="scientific">Ruminiclostridium cellobioparum subsp. termitidis CT1112</name>
    <dbReference type="NCBI Taxonomy" id="1195236"/>
    <lineage>
        <taxon>Bacteria</taxon>
        <taxon>Bacillati</taxon>
        <taxon>Bacillota</taxon>
        <taxon>Clostridia</taxon>
        <taxon>Eubacteriales</taxon>
        <taxon>Oscillospiraceae</taxon>
        <taxon>Ruminiclostridium</taxon>
    </lineage>
</organism>
<keyword evidence="1" id="KW-0597">Phosphoprotein</keyword>
<dbReference type="InterPro" id="IPR017918">
    <property type="entry name" value="N-reg_PII_CS"/>
</dbReference>
<accession>S0FRZ6</accession>
<evidence type="ECO:0000313" key="4">
    <source>
        <dbReference type="Proteomes" id="UP000014155"/>
    </source>
</evidence>
<reference evidence="3 4" key="1">
    <citation type="journal article" date="2013" name="Genome Announc.">
        <title>Draft Genome Sequence of the Cellulolytic, Mesophilic, Anaerobic Bacterium Clostridium termitidis Strain CT1112 (DSM 5398).</title>
        <authorList>
            <person name="Lal S."/>
            <person name="Ramachandran U."/>
            <person name="Zhang X."/>
            <person name="Munir R."/>
            <person name="Sparling R."/>
            <person name="Levin D.B."/>
        </authorList>
    </citation>
    <scope>NUCLEOTIDE SEQUENCE [LARGE SCALE GENOMIC DNA]</scope>
    <source>
        <strain evidence="3 4">CT1112</strain>
    </source>
</reference>
<dbReference type="InterPro" id="IPR015867">
    <property type="entry name" value="N-reg_PII/ATP_PRibTrfase_C"/>
</dbReference>
<sequence>MVLIMKEIITVIRPKKVNATKEILVRLGIPSMTAIPVLGRGKQKGIDSEVNIEYRAGILEQNKSGGMKYVPKRYLSIVVSDENVDTVIDAIIQVNRTGQIGDGKIFVCPVEDALRIRTDEQGNDAIN</sequence>
<dbReference type="Proteomes" id="UP000014155">
    <property type="component" value="Unassembled WGS sequence"/>
</dbReference>